<dbReference type="EMBL" id="CP073695">
    <property type="protein sequence ID" value="QUO46873.1"/>
    <property type="molecule type" value="Genomic_DNA"/>
</dbReference>
<dbReference type="InterPro" id="IPR011674">
    <property type="entry name" value="DUF1616"/>
</dbReference>
<dbReference type="AlphaFoldDB" id="A0A8T8LIH5"/>
<keyword evidence="4" id="KW-1185">Reference proteome</keyword>
<keyword evidence="1" id="KW-0472">Membrane</keyword>
<feature type="transmembrane region" description="Helical" evidence="1">
    <location>
        <begin position="12"/>
        <end position="32"/>
    </location>
</feature>
<protein>
    <submittedName>
        <fullName evidence="3">DUF1616 domain-containing protein</fullName>
    </submittedName>
</protein>
<keyword evidence="1" id="KW-1133">Transmembrane helix</keyword>
<dbReference type="RefSeq" id="WP_017343089.1">
    <property type="nucleotide sequence ID" value="NZ_CP073695.1"/>
</dbReference>
<proteinExistence type="predicted"/>
<evidence type="ECO:0000313" key="4">
    <source>
        <dbReference type="Proteomes" id="UP000679341"/>
    </source>
</evidence>
<feature type="transmembrane region" description="Helical" evidence="1">
    <location>
        <begin position="103"/>
        <end position="122"/>
    </location>
</feature>
<evidence type="ECO:0000313" key="3">
    <source>
        <dbReference type="EMBL" id="QUO46873.1"/>
    </source>
</evidence>
<feature type="transmembrane region" description="Helical" evidence="1">
    <location>
        <begin position="160"/>
        <end position="181"/>
    </location>
</feature>
<accession>A0A8T8LIH5</accession>
<dbReference type="Proteomes" id="UP000679341">
    <property type="component" value="Chromosome"/>
</dbReference>
<dbReference type="OrthoDB" id="82282at2157"/>
<dbReference type="Pfam" id="PF07760">
    <property type="entry name" value="DUF1616"/>
    <property type="match status" value="1"/>
</dbReference>
<keyword evidence="1" id="KW-0812">Transmembrane</keyword>
<gene>
    <name evidence="3" type="ORF">J7656_09645</name>
</gene>
<feature type="transmembrane region" description="Helical" evidence="1">
    <location>
        <begin position="38"/>
        <end position="59"/>
    </location>
</feature>
<dbReference type="GeneID" id="64827803"/>
<feature type="domain" description="DUF1616" evidence="2">
    <location>
        <begin position="18"/>
        <end position="311"/>
    </location>
</feature>
<name>A0A8T8LIH5_9EURY</name>
<dbReference type="KEGG" id="hss:J7656_09645"/>
<sequence>MSSTADELLASRDLFAVGALVAVAIVVVAVGTTSVVRLPFAALLLLVLPGYVTAAFAYAERERGPWTFAALAERFALSLGGSLAVLPLAALLVSLVAGELTRWGLVAAVSAYVLLVAGATVVRRARRSPHSGGRSRGVGAGGDASGPAGWLSDGSTAATVLLAVAALLAVATLGAAVTVPADGEARTDLHLLTEQGGELVANEYPDALTEGESATVTVGVTNDEGRSVEYTAVTELQRVEVDGRSVVVVDERGIDQQSFELADGESRRESQSFRATLVGENVRFVTHLYRGEPPENPTADSAYRTVYVWVDVRPAGGA</sequence>
<evidence type="ECO:0000259" key="2">
    <source>
        <dbReference type="Pfam" id="PF07760"/>
    </source>
</evidence>
<reference evidence="3 4" key="1">
    <citation type="submission" date="2021-03" db="EMBL/GenBank/DDBJ databases">
        <title>Halorubrum sodomense MBLA0099, Whole genome shotgun sequencing.</title>
        <authorList>
            <person name="Seo M.-J."/>
            <person name="Cho E.-S."/>
            <person name="Hwang C.Y."/>
        </authorList>
    </citation>
    <scope>NUCLEOTIDE SEQUENCE [LARGE SCALE GENOMIC DNA]</scope>
    <source>
        <strain evidence="3 4">MBLA0099</strain>
    </source>
</reference>
<organism evidence="3 4">
    <name type="scientific">Halorubrum ruber</name>
    <dbReference type="NCBI Taxonomy" id="2982524"/>
    <lineage>
        <taxon>Archaea</taxon>
        <taxon>Methanobacteriati</taxon>
        <taxon>Methanobacteriota</taxon>
        <taxon>Stenosarchaea group</taxon>
        <taxon>Halobacteria</taxon>
        <taxon>Halobacteriales</taxon>
        <taxon>Haloferacaceae</taxon>
        <taxon>Halorubrum</taxon>
    </lineage>
</organism>
<evidence type="ECO:0000256" key="1">
    <source>
        <dbReference type="SAM" id="Phobius"/>
    </source>
</evidence>
<feature type="transmembrane region" description="Helical" evidence="1">
    <location>
        <begin position="71"/>
        <end position="97"/>
    </location>
</feature>